<comment type="caution">
    <text evidence="1">The sequence shown here is derived from an EMBL/GenBank/DDBJ whole genome shotgun (WGS) entry which is preliminary data.</text>
</comment>
<organism evidence="1 2">
    <name type="scientific">Mycobacterium talmoniae</name>
    <dbReference type="NCBI Taxonomy" id="1858794"/>
    <lineage>
        <taxon>Bacteria</taxon>
        <taxon>Bacillati</taxon>
        <taxon>Actinomycetota</taxon>
        <taxon>Actinomycetes</taxon>
        <taxon>Mycobacteriales</taxon>
        <taxon>Mycobacteriaceae</taxon>
        <taxon>Mycobacterium</taxon>
    </lineage>
</organism>
<dbReference type="EMBL" id="PPEA01000122">
    <property type="protein sequence ID" value="PQM48934.1"/>
    <property type="molecule type" value="Genomic_DNA"/>
</dbReference>
<name>A0A2S8BQI7_9MYCO</name>
<reference evidence="1 2" key="1">
    <citation type="journal article" date="2017" name="Int. J. Syst. Evol. Microbiol.">
        <title>Mycobacterium talmoniae sp. nov., a slowly growing mycobacterium isolated from human respiratory samples.</title>
        <authorList>
            <person name="Davidson R.M."/>
            <person name="DeGroote M.A."/>
            <person name="Marola J.L."/>
            <person name="Buss S."/>
            <person name="Jones V."/>
            <person name="McNeil M.R."/>
            <person name="Freifeld A.G."/>
            <person name="Elaine Epperson L."/>
            <person name="Hasan N.A."/>
            <person name="Jackson M."/>
            <person name="Iwen P.C."/>
            <person name="Salfinger M."/>
            <person name="Strong M."/>
        </authorList>
    </citation>
    <scope>NUCLEOTIDE SEQUENCE [LARGE SCALE GENOMIC DNA]</scope>
    <source>
        <strain evidence="1 2">ATCC BAA-2683</strain>
    </source>
</reference>
<sequence length="58" mass="5679">MTSAGSSSASTGTPAASIIFLDSTLLPICSIALTGGPIQVRPASSTALANAAFSERNP</sequence>
<dbReference type="AlphaFoldDB" id="A0A2S8BQI7"/>
<accession>A0A2S8BQI7</accession>
<proteinExistence type="predicted"/>
<gene>
    <name evidence="1" type="ORF">C1Y40_00841</name>
</gene>
<evidence type="ECO:0000313" key="1">
    <source>
        <dbReference type="EMBL" id="PQM48934.1"/>
    </source>
</evidence>
<protein>
    <submittedName>
        <fullName evidence="1">Uncharacterized protein</fullName>
    </submittedName>
</protein>
<evidence type="ECO:0000313" key="2">
    <source>
        <dbReference type="Proteomes" id="UP000238296"/>
    </source>
</evidence>
<dbReference type="Proteomes" id="UP000238296">
    <property type="component" value="Unassembled WGS sequence"/>
</dbReference>